<feature type="signal peptide" evidence="2">
    <location>
        <begin position="1"/>
        <end position="31"/>
    </location>
</feature>
<dbReference type="RefSeq" id="WP_090362846.1">
    <property type="nucleotide sequence ID" value="NZ_FMUB01000012.1"/>
</dbReference>
<dbReference type="AlphaFoldDB" id="A0A1G4WWY9"/>
<feature type="chain" id="PRO_5011786355" evidence="2">
    <location>
        <begin position="32"/>
        <end position="75"/>
    </location>
</feature>
<organism evidence="3 4">
    <name type="scientific">Mycolicibacterium fluoranthenivorans</name>
    <dbReference type="NCBI Taxonomy" id="258505"/>
    <lineage>
        <taxon>Bacteria</taxon>
        <taxon>Bacillati</taxon>
        <taxon>Actinomycetota</taxon>
        <taxon>Actinomycetes</taxon>
        <taxon>Mycobacteriales</taxon>
        <taxon>Mycobacteriaceae</taxon>
        <taxon>Mycolicibacterium</taxon>
    </lineage>
</organism>
<evidence type="ECO:0000313" key="4">
    <source>
        <dbReference type="Proteomes" id="UP000199707"/>
    </source>
</evidence>
<protein>
    <submittedName>
        <fullName evidence="3">Uncharacterized protein</fullName>
    </submittedName>
</protein>
<accession>A0A1G4WWY9</accession>
<evidence type="ECO:0000313" key="3">
    <source>
        <dbReference type="EMBL" id="SCX30400.1"/>
    </source>
</evidence>
<evidence type="ECO:0000256" key="2">
    <source>
        <dbReference type="SAM" id="SignalP"/>
    </source>
</evidence>
<keyword evidence="2" id="KW-0732">Signal</keyword>
<feature type="region of interest" description="Disordered" evidence="1">
    <location>
        <begin position="29"/>
        <end position="75"/>
    </location>
</feature>
<reference evidence="4" key="1">
    <citation type="submission" date="2016-10" db="EMBL/GenBank/DDBJ databases">
        <authorList>
            <person name="Varghese N."/>
            <person name="Submissions S."/>
        </authorList>
    </citation>
    <scope>NUCLEOTIDE SEQUENCE [LARGE SCALE GENOMIC DNA]</scope>
    <source>
        <strain evidence="4">UNC267MFSha1.1M11</strain>
    </source>
</reference>
<name>A0A1G4WWY9_9MYCO</name>
<dbReference type="Proteomes" id="UP000199707">
    <property type="component" value="Unassembled WGS sequence"/>
</dbReference>
<feature type="compositionally biased region" description="Low complexity" evidence="1">
    <location>
        <begin position="29"/>
        <end position="48"/>
    </location>
</feature>
<dbReference type="EMBL" id="FMUB01000012">
    <property type="protein sequence ID" value="SCX30400.1"/>
    <property type="molecule type" value="Genomic_DNA"/>
</dbReference>
<sequence length="75" mass="7241">MIKNLKAAALGICTAALIGAGALGLAGTAAAATSTGPTGPGYSYSPGTHAHPAPTAKPGWHNNHGPARIANLASR</sequence>
<evidence type="ECO:0000256" key="1">
    <source>
        <dbReference type="SAM" id="MobiDB-lite"/>
    </source>
</evidence>
<proteinExistence type="predicted"/>
<gene>
    <name evidence="3" type="ORF">SAMN02799620_05048</name>
</gene>